<evidence type="ECO:0000256" key="9">
    <source>
        <dbReference type="RuleBase" id="RU003814"/>
    </source>
</evidence>
<dbReference type="GO" id="GO:0005851">
    <property type="term" value="C:eukaryotic translation initiation factor 2B complex"/>
    <property type="evidence" value="ECO:0007669"/>
    <property type="project" value="EnsemblFungi"/>
</dbReference>
<keyword evidence="3" id="KW-0963">Cytoplasm</keyword>
<dbReference type="InterPro" id="IPR042529">
    <property type="entry name" value="IF_2B-like_C"/>
</dbReference>
<dbReference type="AlphaFoldDB" id="A0A1E3P2D9"/>
<gene>
    <name evidence="11" type="ORF">WICANDRAFT_20455</name>
</gene>
<dbReference type="Gene3D" id="3.40.50.10470">
    <property type="entry name" value="Translation initiation factor eif-2b, domain 2"/>
    <property type="match status" value="1"/>
</dbReference>
<proteinExistence type="inferred from homology"/>
<comment type="subcellular location">
    <subcellularLocation>
        <location evidence="1">Cytoplasm</location>
        <location evidence="1">Cytosol</location>
    </subcellularLocation>
</comment>
<dbReference type="STRING" id="683960.A0A1E3P2D9"/>
<evidence type="ECO:0000313" key="11">
    <source>
        <dbReference type="EMBL" id="ODQ59646.1"/>
    </source>
</evidence>
<dbReference type="Pfam" id="PF01008">
    <property type="entry name" value="IF-2B"/>
    <property type="match status" value="1"/>
</dbReference>
<evidence type="ECO:0000256" key="1">
    <source>
        <dbReference type="ARBA" id="ARBA00004514"/>
    </source>
</evidence>
<evidence type="ECO:0000256" key="6">
    <source>
        <dbReference type="ARBA" id="ARBA00044147"/>
    </source>
</evidence>
<dbReference type="OrthoDB" id="10254737at2759"/>
<feature type="non-terminal residue" evidence="11">
    <location>
        <position position="1"/>
    </location>
</feature>
<dbReference type="InterPro" id="IPR000649">
    <property type="entry name" value="IF-2B-related"/>
</dbReference>
<keyword evidence="12" id="KW-1185">Reference proteome</keyword>
<sequence>QNLIHPAILSLTSKYSSYSIVGSIPRCIAMLKAFKTVISEYQTPEGTTLTRNLTNYLGYQIDYLKTSRPLSVTMGNAIRWLKQEISLISIDTSDIDAKNDLVEKIDIFLKEKIELSDKLIIQSASNHIQNGSTVLTFGNSNVLKELFLYNAKELQKKFRVIIVDSRPLFEGKKLAKILTLNGLKVQYALINSITSIFQDVDTVFLGAHAMLSNGFLYSRVGAALIAMTAKKRNIPVLVCCESIKFSDRVQLDSVTLNELGDNDDLIDCNQLNHVKKSSVALQNFIETHEDEQKQKDQQQQQKKNNKNDKEKENSIVQNELPLKDWKKSSFLNILNIMYDLTPPEYIQKIITEVGALPPSSVPVILREYKA</sequence>
<evidence type="ECO:0000256" key="7">
    <source>
        <dbReference type="ARBA" id="ARBA00044356"/>
    </source>
</evidence>
<organism evidence="11 12">
    <name type="scientific">Wickerhamomyces anomalus (strain ATCC 58044 / CBS 1984 / NCYC 433 / NRRL Y-366-8)</name>
    <name type="common">Yeast</name>
    <name type="synonym">Hansenula anomala</name>
    <dbReference type="NCBI Taxonomy" id="683960"/>
    <lineage>
        <taxon>Eukaryota</taxon>
        <taxon>Fungi</taxon>
        <taxon>Dikarya</taxon>
        <taxon>Ascomycota</taxon>
        <taxon>Saccharomycotina</taxon>
        <taxon>Saccharomycetes</taxon>
        <taxon>Phaffomycetales</taxon>
        <taxon>Wickerhamomycetaceae</taxon>
        <taxon>Wickerhamomyces</taxon>
    </lineage>
</organism>
<accession>A0A1E3P2D9</accession>
<dbReference type="GO" id="GO:0005829">
    <property type="term" value="C:cytosol"/>
    <property type="evidence" value="ECO:0007669"/>
    <property type="project" value="UniProtKB-SubCell"/>
</dbReference>
<evidence type="ECO:0000313" key="12">
    <source>
        <dbReference type="Proteomes" id="UP000094112"/>
    </source>
</evidence>
<keyword evidence="4" id="KW-0396">Initiation factor</keyword>
<evidence type="ECO:0000256" key="8">
    <source>
        <dbReference type="ARBA" id="ARBA00046432"/>
    </source>
</evidence>
<name>A0A1E3P2D9_WICAA</name>
<dbReference type="GO" id="GO:0006446">
    <property type="term" value="P:regulation of translational initiation"/>
    <property type="evidence" value="ECO:0007669"/>
    <property type="project" value="EnsemblFungi"/>
</dbReference>
<evidence type="ECO:0000256" key="2">
    <source>
        <dbReference type="ARBA" id="ARBA00007251"/>
    </source>
</evidence>
<dbReference type="SUPFAM" id="SSF100950">
    <property type="entry name" value="NagB/RpiA/CoA transferase-like"/>
    <property type="match status" value="1"/>
</dbReference>
<keyword evidence="5" id="KW-0648">Protein biosynthesis</keyword>
<evidence type="ECO:0000256" key="5">
    <source>
        <dbReference type="ARBA" id="ARBA00022917"/>
    </source>
</evidence>
<evidence type="ECO:0000256" key="3">
    <source>
        <dbReference type="ARBA" id="ARBA00022490"/>
    </source>
</evidence>
<feature type="non-terminal residue" evidence="11">
    <location>
        <position position="370"/>
    </location>
</feature>
<dbReference type="Proteomes" id="UP000094112">
    <property type="component" value="Unassembled WGS sequence"/>
</dbReference>
<dbReference type="GeneID" id="30198118"/>
<dbReference type="GO" id="GO:0002183">
    <property type="term" value="P:cytoplasmic translational initiation"/>
    <property type="evidence" value="ECO:0007669"/>
    <property type="project" value="EnsemblFungi"/>
</dbReference>
<reference evidence="11 12" key="1">
    <citation type="journal article" date="2016" name="Proc. Natl. Acad. Sci. U.S.A.">
        <title>Comparative genomics of biotechnologically important yeasts.</title>
        <authorList>
            <person name="Riley R."/>
            <person name="Haridas S."/>
            <person name="Wolfe K.H."/>
            <person name="Lopes M.R."/>
            <person name="Hittinger C.T."/>
            <person name="Goeker M."/>
            <person name="Salamov A.A."/>
            <person name="Wisecaver J.H."/>
            <person name="Long T.M."/>
            <person name="Calvey C.H."/>
            <person name="Aerts A.L."/>
            <person name="Barry K.W."/>
            <person name="Choi C."/>
            <person name="Clum A."/>
            <person name="Coughlan A.Y."/>
            <person name="Deshpande S."/>
            <person name="Douglass A.P."/>
            <person name="Hanson S.J."/>
            <person name="Klenk H.-P."/>
            <person name="LaButti K.M."/>
            <person name="Lapidus A."/>
            <person name="Lindquist E.A."/>
            <person name="Lipzen A.M."/>
            <person name="Meier-Kolthoff J.P."/>
            <person name="Ohm R.A."/>
            <person name="Otillar R.P."/>
            <person name="Pangilinan J.L."/>
            <person name="Peng Y."/>
            <person name="Rokas A."/>
            <person name="Rosa C.A."/>
            <person name="Scheuner C."/>
            <person name="Sibirny A.A."/>
            <person name="Slot J.C."/>
            <person name="Stielow J.B."/>
            <person name="Sun H."/>
            <person name="Kurtzman C.P."/>
            <person name="Blackwell M."/>
            <person name="Grigoriev I.V."/>
            <person name="Jeffries T.W."/>
        </authorList>
    </citation>
    <scope>NUCLEOTIDE SEQUENCE [LARGE SCALE GENOMIC DNA]</scope>
    <source>
        <strain evidence="12">ATCC 58044 / CBS 1984 / NCYC 433 / NRRL Y-366-8</strain>
    </source>
</reference>
<protein>
    <recommendedName>
        <fullName evidence="6">Translation initiation factor eIF2B subunit delta</fullName>
    </recommendedName>
    <alternativeName>
        <fullName evidence="7">eIF2B GDP-GTP exchange factor subunit delta</fullName>
    </alternativeName>
</protein>
<dbReference type="InterPro" id="IPR037171">
    <property type="entry name" value="NagB/RpiA_transferase-like"/>
</dbReference>
<dbReference type="EMBL" id="KV454210">
    <property type="protein sequence ID" value="ODQ59646.1"/>
    <property type="molecule type" value="Genomic_DNA"/>
</dbReference>
<dbReference type="RefSeq" id="XP_019038853.1">
    <property type="nucleotide sequence ID" value="XM_019180872.1"/>
</dbReference>
<dbReference type="PANTHER" id="PTHR10233">
    <property type="entry name" value="TRANSLATION INITIATION FACTOR EIF-2B"/>
    <property type="match status" value="1"/>
</dbReference>
<dbReference type="PANTHER" id="PTHR10233:SF14">
    <property type="entry name" value="TRANSLATION INITIATION FACTOR EIF-2B SUBUNIT DELTA"/>
    <property type="match status" value="1"/>
</dbReference>
<comment type="similarity">
    <text evidence="2 9">Belongs to the eIF-2B alpha/beta/delta subunits family.</text>
</comment>
<comment type="subunit">
    <text evidence="8">Component of the translation initiation factor 2B (eIF2B) complex which is a heterodecamer of two sets of five different subunits: alpha, beta, gamma, delta and epsilon. Subunits alpha, beta and delta comprise a regulatory subcomplex and subunits epsilon and gamma comprise a catalytic subcomplex. Within the complex, the hexameric regulatory complex resides at the center, with the two heterodimeric catalytic subcomplexes bound on opposite sides.</text>
</comment>
<dbReference type="GO" id="GO:0003743">
    <property type="term" value="F:translation initiation factor activity"/>
    <property type="evidence" value="ECO:0007669"/>
    <property type="project" value="UniProtKB-KW"/>
</dbReference>
<evidence type="ECO:0000256" key="4">
    <source>
        <dbReference type="ARBA" id="ARBA00022540"/>
    </source>
</evidence>
<evidence type="ECO:0000256" key="10">
    <source>
        <dbReference type="SAM" id="MobiDB-lite"/>
    </source>
</evidence>
<dbReference type="GO" id="GO:0005085">
    <property type="term" value="F:guanyl-nucleotide exchange factor activity"/>
    <property type="evidence" value="ECO:0007669"/>
    <property type="project" value="EnsemblFungi"/>
</dbReference>
<feature type="region of interest" description="Disordered" evidence="10">
    <location>
        <begin position="288"/>
        <end position="315"/>
    </location>
</feature>